<reference evidence="2" key="1">
    <citation type="journal article" date="2015" name="Nature">
        <title>Complex archaea that bridge the gap between prokaryotes and eukaryotes.</title>
        <authorList>
            <person name="Spang A."/>
            <person name="Saw J.H."/>
            <person name="Jorgensen S.L."/>
            <person name="Zaremba-Niedzwiedzka K."/>
            <person name="Martijn J."/>
            <person name="Lind A.E."/>
            <person name="van Eijk R."/>
            <person name="Schleper C."/>
            <person name="Guy L."/>
            <person name="Ettema T.J."/>
        </authorList>
    </citation>
    <scope>NUCLEOTIDE SEQUENCE</scope>
</reference>
<organism evidence="2">
    <name type="scientific">marine sediment metagenome</name>
    <dbReference type="NCBI Taxonomy" id="412755"/>
    <lineage>
        <taxon>unclassified sequences</taxon>
        <taxon>metagenomes</taxon>
        <taxon>ecological metagenomes</taxon>
    </lineage>
</organism>
<protein>
    <submittedName>
        <fullName evidence="2">Uncharacterized protein</fullName>
    </submittedName>
</protein>
<accession>A0A0F9SAN0</accession>
<feature type="compositionally biased region" description="Polar residues" evidence="1">
    <location>
        <begin position="28"/>
        <end position="37"/>
    </location>
</feature>
<dbReference type="AlphaFoldDB" id="A0A0F9SAN0"/>
<feature type="compositionally biased region" description="Acidic residues" evidence="1">
    <location>
        <begin position="1"/>
        <end position="27"/>
    </location>
</feature>
<evidence type="ECO:0000256" key="1">
    <source>
        <dbReference type="SAM" id="MobiDB-lite"/>
    </source>
</evidence>
<evidence type="ECO:0000313" key="2">
    <source>
        <dbReference type="EMBL" id="KKN65955.1"/>
    </source>
</evidence>
<dbReference type="EMBL" id="LAZR01000513">
    <property type="protein sequence ID" value="KKN65955.1"/>
    <property type="molecule type" value="Genomic_DNA"/>
</dbReference>
<feature type="region of interest" description="Disordered" evidence="1">
    <location>
        <begin position="1"/>
        <end position="52"/>
    </location>
</feature>
<comment type="caution">
    <text evidence="2">The sequence shown here is derived from an EMBL/GenBank/DDBJ whole genome shotgun (WGS) entry which is preliminary data.</text>
</comment>
<gene>
    <name evidence="2" type="ORF">LCGC14_0476580</name>
</gene>
<name>A0A0F9SAN0_9ZZZZ</name>
<sequence>MVEQELTEEQLEEIQDLQEEMAEDQLDDQMQNSQEFQDSYGAPEPEEKQNQHSLMHKAAFASGDTVRTTFLHQEELGRPLFSVRFLLDLEDISKFYLDHYIKLWGVENRVADYFKQKIHNITDSGMSNDGFLMKLNVTKKIDSVRQKVRGNIENLKGGQQNKRK</sequence>
<proteinExistence type="predicted"/>